<comment type="subunit">
    <text evidence="14">Heterodimer of AddA and AddB.</text>
</comment>
<dbReference type="InterPro" id="IPR038726">
    <property type="entry name" value="PDDEXK_AddAB-type"/>
</dbReference>
<evidence type="ECO:0000256" key="2">
    <source>
        <dbReference type="ARBA" id="ARBA00022722"/>
    </source>
</evidence>
<dbReference type="GO" id="GO:0003690">
    <property type="term" value="F:double-stranded DNA binding"/>
    <property type="evidence" value="ECO:0007669"/>
    <property type="project" value="UniProtKB-UniRule"/>
</dbReference>
<dbReference type="Pfam" id="PF12705">
    <property type="entry name" value="PDDEXK_1"/>
    <property type="match status" value="1"/>
</dbReference>
<organism evidence="16 17">
    <name type="scientific">Proteiniborus ethanoligenes</name>
    <dbReference type="NCBI Taxonomy" id="415015"/>
    <lineage>
        <taxon>Bacteria</taxon>
        <taxon>Bacillati</taxon>
        <taxon>Bacillota</taxon>
        <taxon>Clostridia</taxon>
        <taxon>Eubacteriales</taxon>
        <taxon>Proteiniborus</taxon>
    </lineage>
</organism>
<keyword evidence="13 14" id="KW-0234">DNA repair</keyword>
<dbReference type="Gene3D" id="6.10.140.1030">
    <property type="match status" value="1"/>
</dbReference>
<evidence type="ECO:0000256" key="6">
    <source>
        <dbReference type="ARBA" id="ARBA00022801"/>
    </source>
</evidence>
<feature type="domain" description="UvrD-like helicase C-terminal" evidence="15">
    <location>
        <begin position="269"/>
        <end position="563"/>
    </location>
</feature>
<dbReference type="GO" id="GO:0000724">
    <property type="term" value="P:double-strand break repair via homologous recombination"/>
    <property type="evidence" value="ECO:0007669"/>
    <property type="project" value="UniProtKB-UniRule"/>
</dbReference>
<sequence>MKIRFILGRAGSGKTHRILDEVEYRLKEKSNHRLILIVPEQFTLQAEADLIFKKNLEGIMRVEVLSFQRLGHKILNETGGIKKPVINELGKIMVLRKIFEENAKDLTVFSKASGQDGFLSSFSQLISELKKDDISLNLIREKADAIPCDNMLKRKLEDIHLIYHKFSEYMKGRYTDDEDKMNLVIEKLDDSSYFDDAEIWVDGFNGFSALEYKILEKLMLKSQKLNIALTLDIVNPRDSSLFSPTDTTYQRLRNMAQENGVEERKTILDNKESYKNVEIRHIENELFSYPYKRYEKNTERVKVFYSMNQYNEMENVASQIVSLARDKDYRWRDMAVVCNQIDIYSPTIKRVFSEYGIPYFIDEKRSIMNNPIVKFIISGLEIISRNFRYEDVFRFIKTGFSNLNKNEYERLENYVLRFGIFGDKWLEDFSYEGENLEEINEIREKFTEHIIKFKRRIKNKNSIDDLTKYLFEFLTHMNIEEKLNKLIDKQKEKGYLELVNENTQIWNIVMEVLDQLVEILGDNKVTIKEYIKILESGLSEYQIGIIPPTMDQVLIGNLDRSRSHDIKALFVVGVNDGILPSSVGEEGLLLDEEKTEMKSLGLNISSDSESKAREEEFSIYTSFTKPSEYLFISYALGDSEGKTLRPSMIVDRLKKVYPNLTIDSDVVKDEEKELKLIATPISTFKYLVENLRNKLDGNKIEKIWWEVYDWYYNEEKWREKLNLAIEGLFHNNQQESIEEGYSRQIYQFPFRSSISRLETYVNCPYSHFIKYGLKPEERKIYEIKNPDVGMLYHNSIEEFSKELSIEKLSWDQLSREKSDEIVEKVLDKMIDEFQHGVLLSTHRYKYMINRLKRISKRALWTITEHIRSGDFTPIQHEVSFGEGPDSKIPPIIINLPNGEEIRLEGRIDRVDILEGEEGSYVKIIDYKSGTKAFNLSDAYYGLQIQLLVYADAIISNGDKLIKNQVYPAGVFYFRIDDPMIESDEEDLEAIEKEIAKKLKLDGIILKDINIVKSMDRNIEEMNSSSIIPVSIKKDGEFSKNSSVIDKEDLDNLIKHVKGLIAKIAEEILKGKIRIEPCKVDKYVSCTYCEFSSICQFETSFEDNKYRNIKKLKDEDVILKLKEKTGGED</sequence>
<keyword evidence="11 14" id="KW-0411">Iron-sulfur</keyword>
<dbReference type="GO" id="GO:0046872">
    <property type="term" value="F:metal ion binding"/>
    <property type="evidence" value="ECO:0007669"/>
    <property type="project" value="UniProtKB-KW"/>
</dbReference>
<dbReference type="PANTHER" id="PTHR30591:SF1">
    <property type="entry name" value="RECBCD ENZYME SUBUNIT RECC"/>
    <property type="match status" value="1"/>
</dbReference>
<evidence type="ECO:0000256" key="7">
    <source>
        <dbReference type="ARBA" id="ARBA00022806"/>
    </source>
</evidence>
<comment type="miscellaneous">
    <text evidence="14">Despite having conserved helicase domains, this subunit does not have helicase activity.</text>
</comment>
<dbReference type="Proteomes" id="UP000198625">
    <property type="component" value="Unassembled WGS sequence"/>
</dbReference>
<dbReference type="NCBIfam" id="TIGR02773">
    <property type="entry name" value="addB_Gpos"/>
    <property type="match status" value="1"/>
</dbReference>
<keyword evidence="8 14" id="KW-0269">Exonuclease</keyword>
<reference evidence="16 17" key="1">
    <citation type="submission" date="2016-10" db="EMBL/GenBank/DDBJ databases">
        <authorList>
            <person name="de Groot N.N."/>
        </authorList>
    </citation>
    <scope>NUCLEOTIDE SEQUENCE [LARGE SCALE GENOMIC DNA]</scope>
    <source>
        <strain evidence="16 17">DSM 21650</strain>
    </source>
</reference>
<feature type="binding site" evidence="14">
    <location>
        <position position="1085"/>
    </location>
    <ligand>
        <name>[4Fe-4S] cluster</name>
        <dbReference type="ChEBI" id="CHEBI:49883"/>
    </ligand>
</feature>
<evidence type="ECO:0000256" key="10">
    <source>
        <dbReference type="ARBA" id="ARBA00023004"/>
    </source>
</evidence>
<dbReference type="InterPro" id="IPR014140">
    <property type="entry name" value="DNA_helicase_suAddB"/>
</dbReference>
<evidence type="ECO:0000256" key="14">
    <source>
        <dbReference type="HAMAP-Rule" id="MF_01452"/>
    </source>
</evidence>
<dbReference type="AlphaFoldDB" id="A0A1H3RT24"/>
<dbReference type="SUPFAM" id="SSF52540">
    <property type="entry name" value="P-loop containing nucleoside triphosphate hydrolases"/>
    <property type="match status" value="1"/>
</dbReference>
<keyword evidence="10 14" id="KW-0408">Iron</keyword>
<evidence type="ECO:0000256" key="4">
    <source>
        <dbReference type="ARBA" id="ARBA00022741"/>
    </source>
</evidence>
<evidence type="ECO:0000256" key="13">
    <source>
        <dbReference type="ARBA" id="ARBA00023204"/>
    </source>
</evidence>
<evidence type="ECO:0000256" key="9">
    <source>
        <dbReference type="ARBA" id="ARBA00022840"/>
    </source>
</evidence>
<dbReference type="InterPro" id="IPR027417">
    <property type="entry name" value="P-loop_NTPase"/>
</dbReference>
<dbReference type="GO" id="GO:0008409">
    <property type="term" value="F:5'-3' exonuclease activity"/>
    <property type="evidence" value="ECO:0007669"/>
    <property type="project" value="UniProtKB-UniRule"/>
</dbReference>
<proteinExistence type="inferred from homology"/>
<dbReference type="OrthoDB" id="9758506at2"/>
<keyword evidence="3 14" id="KW-0479">Metal-binding</keyword>
<evidence type="ECO:0000313" key="17">
    <source>
        <dbReference type="Proteomes" id="UP000198625"/>
    </source>
</evidence>
<feature type="binding site" evidence="14">
    <location>
        <position position="763"/>
    </location>
    <ligand>
        <name>[4Fe-4S] cluster</name>
        <dbReference type="ChEBI" id="CHEBI:49883"/>
    </ligand>
</feature>
<keyword evidence="6 14" id="KW-0378">Hydrolase</keyword>
<keyword evidence="12 14" id="KW-0238">DNA-binding</keyword>
<dbReference type="HAMAP" id="MF_01452">
    <property type="entry name" value="AddB_type1"/>
    <property type="match status" value="1"/>
</dbReference>
<keyword evidence="17" id="KW-1185">Reference proteome</keyword>
<name>A0A1H3RT24_9FIRM</name>
<dbReference type="EMBL" id="FNQE01000031">
    <property type="protein sequence ID" value="SDZ28822.1"/>
    <property type="molecule type" value="Genomic_DNA"/>
</dbReference>
<accession>A0A1H3RT24</accession>
<evidence type="ECO:0000256" key="3">
    <source>
        <dbReference type="ARBA" id="ARBA00022723"/>
    </source>
</evidence>
<comment type="function">
    <text evidence="14">The heterodimer acts as both an ATP-dependent DNA helicase and an ATP-dependent, dual-direction single-stranded exonuclease. Recognizes the chi site generating a DNA molecule suitable for the initiation of homologous recombination. The AddB subunit has 5' -&gt; 3' nuclease activity but not helicase activity.</text>
</comment>
<dbReference type="RefSeq" id="WP_091731949.1">
    <property type="nucleotide sequence ID" value="NZ_FNQE01000031.1"/>
</dbReference>
<keyword evidence="9 14" id="KW-0067">ATP-binding</keyword>
<evidence type="ECO:0000256" key="5">
    <source>
        <dbReference type="ARBA" id="ARBA00022763"/>
    </source>
</evidence>
<evidence type="ECO:0000256" key="8">
    <source>
        <dbReference type="ARBA" id="ARBA00022839"/>
    </source>
</evidence>
<dbReference type="PANTHER" id="PTHR30591">
    <property type="entry name" value="RECBCD ENZYME SUBUNIT RECC"/>
    <property type="match status" value="1"/>
</dbReference>
<dbReference type="InterPro" id="IPR011604">
    <property type="entry name" value="PDDEXK-like_dom_sf"/>
</dbReference>
<gene>
    <name evidence="14" type="primary">addB</name>
    <name evidence="16" type="ORF">SAMN05660462_02539</name>
</gene>
<comment type="cofactor">
    <cofactor evidence="14">
        <name>[4Fe-4S] cluster</name>
        <dbReference type="ChEBI" id="CHEBI:49883"/>
    </cofactor>
    <text evidence="14">Binds 1 [4Fe-4S] cluster.</text>
</comment>
<dbReference type="InterPro" id="IPR049035">
    <property type="entry name" value="ADDB_N"/>
</dbReference>
<dbReference type="Gene3D" id="3.90.320.10">
    <property type="match status" value="1"/>
</dbReference>
<dbReference type="Gene3D" id="3.40.50.300">
    <property type="entry name" value="P-loop containing nucleotide triphosphate hydrolases"/>
    <property type="match status" value="3"/>
</dbReference>
<feature type="binding site" evidence="14">
    <location>
        <position position="1094"/>
    </location>
    <ligand>
        <name>[4Fe-4S] cluster</name>
        <dbReference type="ChEBI" id="CHEBI:49883"/>
    </ligand>
</feature>
<dbReference type="EC" id="3.1.-.-" evidence="14"/>
<evidence type="ECO:0000256" key="11">
    <source>
        <dbReference type="ARBA" id="ARBA00023014"/>
    </source>
</evidence>
<evidence type="ECO:0000256" key="1">
    <source>
        <dbReference type="ARBA" id="ARBA00022485"/>
    </source>
</evidence>
<evidence type="ECO:0000313" key="16">
    <source>
        <dbReference type="EMBL" id="SDZ28822.1"/>
    </source>
</evidence>
<dbReference type="GO" id="GO:0004386">
    <property type="term" value="F:helicase activity"/>
    <property type="evidence" value="ECO:0007669"/>
    <property type="project" value="UniProtKB-KW"/>
</dbReference>
<keyword evidence="5 14" id="KW-0227">DNA damage</keyword>
<dbReference type="STRING" id="415015.SAMN05660462_02539"/>
<comment type="similarity">
    <text evidence="14">Belongs to the helicase family. AddB/RexB type 1 subfamily.</text>
</comment>
<dbReference type="GO" id="GO:0051539">
    <property type="term" value="F:4 iron, 4 sulfur cluster binding"/>
    <property type="evidence" value="ECO:0007669"/>
    <property type="project" value="UniProtKB-KW"/>
</dbReference>
<evidence type="ECO:0000256" key="12">
    <source>
        <dbReference type="ARBA" id="ARBA00023125"/>
    </source>
</evidence>
<dbReference type="GO" id="GO:0005524">
    <property type="term" value="F:ATP binding"/>
    <property type="evidence" value="ECO:0007669"/>
    <property type="project" value="UniProtKB-UniRule"/>
</dbReference>
<protein>
    <recommendedName>
        <fullName evidence="14">ATP-dependent helicase/deoxyribonuclease subunit B</fullName>
        <ecNumber evidence="14">3.1.-.-</ecNumber>
    </recommendedName>
    <alternativeName>
        <fullName evidence="14">ATP-dependent helicase/nuclease subunit AddB</fullName>
    </alternativeName>
</protein>
<keyword evidence="7 14" id="KW-0347">Helicase</keyword>
<keyword evidence="2 14" id="KW-0540">Nuclease</keyword>
<dbReference type="PROSITE" id="PS51217">
    <property type="entry name" value="UVRD_HELICASE_CTER"/>
    <property type="match status" value="1"/>
</dbReference>
<keyword evidence="4 14" id="KW-0547">Nucleotide-binding</keyword>
<dbReference type="InterPro" id="IPR014017">
    <property type="entry name" value="DNA_helicase_UvrD-like_C"/>
</dbReference>
<dbReference type="Pfam" id="PF21445">
    <property type="entry name" value="ADDB_N"/>
    <property type="match status" value="1"/>
</dbReference>
<comment type="cofactor">
    <cofactor evidence="14">
        <name>Mg(2+)</name>
        <dbReference type="ChEBI" id="CHEBI:18420"/>
    </cofactor>
</comment>
<evidence type="ECO:0000259" key="15">
    <source>
        <dbReference type="PROSITE" id="PS51217"/>
    </source>
</evidence>
<keyword evidence="1 14" id="KW-0004">4Fe-4S</keyword>
<feature type="binding site" evidence="14">
    <location>
        <position position="1088"/>
    </location>
    <ligand>
        <name>[4Fe-4S] cluster</name>
        <dbReference type="ChEBI" id="CHEBI:49883"/>
    </ligand>
</feature>